<dbReference type="PANTHER" id="PTHR22744">
    <property type="entry name" value="HELIX LOOP HELIX PROTEIN 21-RELATED"/>
    <property type="match status" value="1"/>
</dbReference>
<evidence type="ECO:0000313" key="1">
    <source>
        <dbReference type="EMBL" id="GMR55384.1"/>
    </source>
</evidence>
<feature type="non-terminal residue" evidence="1">
    <location>
        <position position="1"/>
    </location>
</feature>
<organism evidence="1 2">
    <name type="scientific">Pristionchus mayeri</name>
    <dbReference type="NCBI Taxonomy" id="1317129"/>
    <lineage>
        <taxon>Eukaryota</taxon>
        <taxon>Metazoa</taxon>
        <taxon>Ecdysozoa</taxon>
        <taxon>Nematoda</taxon>
        <taxon>Chromadorea</taxon>
        <taxon>Rhabditida</taxon>
        <taxon>Rhabditina</taxon>
        <taxon>Diplogasteromorpha</taxon>
        <taxon>Diplogasteroidea</taxon>
        <taxon>Neodiplogasteridae</taxon>
        <taxon>Pristionchus</taxon>
    </lineage>
</organism>
<protein>
    <submittedName>
        <fullName evidence="1">Uncharacterized protein</fullName>
    </submittedName>
</protein>
<gene>
    <name evidence="1" type="ORF">PMAYCL1PPCAC_25579</name>
</gene>
<dbReference type="Proteomes" id="UP001328107">
    <property type="component" value="Unassembled WGS sequence"/>
</dbReference>
<dbReference type="AlphaFoldDB" id="A0AAN5D2X7"/>
<dbReference type="PANTHER" id="PTHR22744:SF14">
    <property type="entry name" value="BTB DOMAIN-CONTAINING PROTEIN-RELATED"/>
    <property type="match status" value="1"/>
</dbReference>
<dbReference type="EMBL" id="BTRK01000005">
    <property type="protein sequence ID" value="GMR55384.1"/>
    <property type="molecule type" value="Genomic_DNA"/>
</dbReference>
<reference evidence="2" key="1">
    <citation type="submission" date="2022-10" db="EMBL/GenBank/DDBJ databases">
        <title>Genome assembly of Pristionchus species.</title>
        <authorList>
            <person name="Yoshida K."/>
            <person name="Sommer R.J."/>
        </authorList>
    </citation>
    <scope>NUCLEOTIDE SEQUENCE [LARGE SCALE GENOMIC DNA]</scope>
    <source>
        <strain evidence="2">RS5460</strain>
    </source>
</reference>
<proteinExistence type="predicted"/>
<feature type="non-terminal residue" evidence="1">
    <location>
        <position position="79"/>
    </location>
</feature>
<accession>A0AAN5D2X7</accession>
<keyword evidence="2" id="KW-1185">Reference proteome</keyword>
<evidence type="ECO:0000313" key="2">
    <source>
        <dbReference type="Proteomes" id="UP001328107"/>
    </source>
</evidence>
<name>A0AAN5D2X7_9BILA</name>
<sequence length="79" mass="9171">DRFQMKHVMAQSETHLMTSSKFSKVEKLHLSDQYGLDKLKNQCLLSYSNASEISVLESTPEFAHFSDKLKVDILHRIMK</sequence>
<comment type="caution">
    <text evidence="1">The sequence shown here is derived from an EMBL/GenBank/DDBJ whole genome shotgun (WGS) entry which is preliminary data.</text>
</comment>